<dbReference type="InterPro" id="IPR050563">
    <property type="entry name" value="4-hydroxybenzoyl-CoA_TE"/>
</dbReference>
<proteinExistence type="inferred from homology"/>
<comment type="similarity">
    <text evidence="1">Belongs to the 4-hydroxybenzoyl-CoA thioesterase family.</text>
</comment>
<evidence type="ECO:0000313" key="4">
    <source>
        <dbReference type="Proteomes" id="UP000737113"/>
    </source>
</evidence>
<dbReference type="Proteomes" id="UP000737113">
    <property type="component" value="Unassembled WGS sequence"/>
</dbReference>
<dbReference type="PANTHER" id="PTHR31793:SF37">
    <property type="entry name" value="ACYL-COA THIOESTER HYDROLASE YBGC"/>
    <property type="match status" value="1"/>
</dbReference>
<keyword evidence="2" id="KW-0378">Hydrolase</keyword>
<dbReference type="PIRSF" id="PIRSF003230">
    <property type="entry name" value="YbgC"/>
    <property type="match status" value="1"/>
</dbReference>
<dbReference type="GO" id="GO:0047617">
    <property type="term" value="F:fatty acyl-CoA hydrolase activity"/>
    <property type="evidence" value="ECO:0007669"/>
    <property type="project" value="TreeGrafter"/>
</dbReference>
<dbReference type="PROSITE" id="PS01328">
    <property type="entry name" value="4HBCOA_THIOESTERASE"/>
    <property type="match status" value="1"/>
</dbReference>
<reference evidence="3" key="1">
    <citation type="submission" date="2020-04" db="EMBL/GenBank/DDBJ databases">
        <title>Description of Shewanella salipaludis sp. nov., isolated from a salt marsh.</title>
        <authorList>
            <person name="Park S."/>
            <person name="Yoon J.-H."/>
        </authorList>
    </citation>
    <scope>NUCLEOTIDE SEQUENCE</scope>
    <source>
        <strain evidence="3">SHSM-M6</strain>
    </source>
</reference>
<dbReference type="InterPro" id="IPR029069">
    <property type="entry name" value="HotDog_dom_sf"/>
</dbReference>
<evidence type="ECO:0000256" key="1">
    <source>
        <dbReference type="ARBA" id="ARBA00005953"/>
    </source>
</evidence>
<gene>
    <name evidence="3" type="ORF">HC757_15560</name>
</gene>
<dbReference type="EMBL" id="JAAXYH010000013">
    <property type="protein sequence ID" value="NMH66573.1"/>
    <property type="molecule type" value="Genomic_DNA"/>
</dbReference>
<dbReference type="InterPro" id="IPR006684">
    <property type="entry name" value="YbgC/YbaW"/>
</dbReference>
<name>A0A972FUX5_9GAMM</name>
<dbReference type="RefSeq" id="WP_169565298.1">
    <property type="nucleotide sequence ID" value="NZ_JAAXYH010000013.1"/>
</dbReference>
<dbReference type="AlphaFoldDB" id="A0A972FUX5"/>
<evidence type="ECO:0000256" key="2">
    <source>
        <dbReference type="ARBA" id="ARBA00022801"/>
    </source>
</evidence>
<keyword evidence="4" id="KW-1185">Reference proteome</keyword>
<dbReference type="CDD" id="cd00586">
    <property type="entry name" value="4HBT"/>
    <property type="match status" value="1"/>
</dbReference>
<accession>A0A972FUX5</accession>
<comment type="caution">
    <text evidence="3">The sequence shown here is derived from an EMBL/GenBank/DDBJ whole genome shotgun (WGS) entry which is preliminary data.</text>
</comment>
<dbReference type="Gene3D" id="3.10.129.10">
    <property type="entry name" value="Hotdog Thioesterase"/>
    <property type="match status" value="1"/>
</dbReference>
<dbReference type="SUPFAM" id="SSF54637">
    <property type="entry name" value="Thioesterase/thiol ester dehydrase-isomerase"/>
    <property type="match status" value="1"/>
</dbReference>
<dbReference type="InterPro" id="IPR008272">
    <property type="entry name" value="HB-CoA_thioesterase_AS"/>
</dbReference>
<protein>
    <submittedName>
        <fullName evidence="3">Thioesterase</fullName>
    </submittedName>
</protein>
<organism evidence="3 4">
    <name type="scientific">Shewanella salipaludis</name>
    <dbReference type="NCBI Taxonomy" id="2723052"/>
    <lineage>
        <taxon>Bacteria</taxon>
        <taxon>Pseudomonadati</taxon>
        <taxon>Pseudomonadota</taxon>
        <taxon>Gammaproteobacteria</taxon>
        <taxon>Alteromonadales</taxon>
        <taxon>Shewanellaceae</taxon>
        <taxon>Shewanella</taxon>
    </lineage>
</organism>
<sequence>MPNNASPHYSPDYCHSVQIYYEDTDFSGVVYHPNFLKYFERAREHVIGAGVLSRLWHEQQLGFAVYKTEMLCLEGVEFADLVQVRTRFYFESKYRTVWLQEIWREGGKKAAVSATIEMVCMDSQRRLCPMPEALLHSLSQDFIAPPGL</sequence>
<dbReference type="PANTHER" id="PTHR31793">
    <property type="entry name" value="4-HYDROXYBENZOYL-COA THIOESTERASE FAMILY MEMBER"/>
    <property type="match status" value="1"/>
</dbReference>
<evidence type="ECO:0000313" key="3">
    <source>
        <dbReference type="EMBL" id="NMH66573.1"/>
    </source>
</evidence>
<dbReference type="Pfam" id="PF13279">
    <property type="entry name" value="4HBT_2"/>
    <property type="match status" value="1"/>
</dbReference>